<dbReference type="InParanoid" id="A0A7N2KZK2"/>
<evidence type="ECO:0000256" key="1">
    <source>
        <dbReference type="SAM" id="Phobius"/>
    </source>
</evidence>
<evidence type="ECO:0000313" key="2">
    <source>
        <dbReference type="EnsemblPlants" id="QL02p077178:mrna"/>
    </source>
</evidence>
<proteinExistence type="predicted"/>
<evidence type="ECO:0000313" key="3">
    <source>
        <dbReference type="Proteomes" id="UP000594261"/>
    </source>
</evidence>
<organism evidence="2 3">
    <name type="scientific">Quercus lobata</name>
    <name type="common">Valley oak</name>
    <dbReference type="NCBI Taxonomy" id="97700"/>
    <lineage>
        <taxon>Eukaryota</taxon>
        <taxon>Viridiplantae</taxon>
        <taxon>Streptophyta</taxon>
        <taxon>Embryophyta</taxon>
        <taxon>Tracheophyta</taxon>
        <taxon>Spermatophyta</taxon>
        <taxon>Magnoliopsida</taxon>
        <taxon>eudicotyledons</taxon>
        <taxon>Gunneridae</taxon>
        <taxon>Pentapetalae</taxon>
        <taxon>rosids</taxon>
        <taxon>fabids</taxon>
        <taxon>Fagales</taxon>
        <taxon>Fagaceae</taxon>
        <taxon>Quercus</taxon>
    </lineage>
</organism>
<dbReference type="Proteomes" id="UP000594261">
    <property type="component" value="Chromosome 2"/>
</dbReference>
<reference evidence="2" key="2">
    <citation type="submission" date="2021-01" db="UniProtKB">
        <authorList>
            <consortium name="EnsemblPlants"/>
        </authorList>
    </citation>
    <scope>IDENTIFICATION</scope>
</reference>
<keyword evidence="3" id="KW-1185">Reference proteome</keyword>
<keyword evidence="1" id="KW-0812">Transmembrane</keyword>
<sequence>MVLVEWTKVVLNILFKEASLKGSSYYALSTLVLLPLAFMIFHRSVTQVCGYKGIKYSSPLLLQPSATSHWLSLSYLL</sequence>
<accession>A0A7N2KZK2</accession>
<dbReference type="EnsemblPlants" id="QL02p077178:mrna">
    <property type="protein sequence ID" value="QL02p077178:mrna"/>
    <property type="gene ID" value="QL02p077178"/>
</dbReference>
<keyword evidence="1" id="KW-1133">Transmembrane helix</keyword>
<dbReference type="Gramene" id="QL02p077178:mrna">
    <property type="protein sequence ID" value="QL02p077178:mrna"/>
    <property type="gene ID" value="QL02p077178"/>
</dbReference>
<keyword evidence="1" id="KW-0472">Membrane</keyword>
<reference evidence="3" key="1">
    <citation type="journal article" date="2016" name="G3 (Bethesda)">
        <title>First Draft Assembly and Annotation of the Genome of a California Endemic Oak Quercus lobata Nee (Fagaceae).</title>
        <authorList>
            <person name="Sork V.L."/>
            <person name="Fitz-Gibbon S.T."/>
            <person name="Puiu D."/>
            <person name="Crepeau M."/>
            <person name="Gugger P.F."/>
            <person name="Sherman R."/>
            <person name="Stevens K."/>
            <person name="Langley C.H."/>
            <person name="Pellegrini M."/>
            <person name="Salzberg S.L."/>
        </authorList>
    </citation>
    <scope>NUCLEOTIDE SEQUENCE [LARGE SCALE GENOMIC DNA]</scope>
    <source>
        <strain evidence="3">cv. SW786</strain>
    </source>
</reference>
<feature type="transmembrane region" description="Helical" evidence="1">
    <location>
        <begin position="24"/>
        <end position="42"/>
    </location>
</feature>
<name>A0A7N2KZK2_QUELO</name>
<protein>
    <submittedName>
        <fullName evidence="2">Uncharacterized protein</fullName>
    </submittedName>
</protein>
<dbReference type="AlphaFoldDB" id="A0A7N2KZK2"/>